<dbReference type="GO" id="GO:0045259">
    <property type="term" value="C:proton-transporting ATP synthase complex"/>
    <property type="evidence" value="ECO:0007669"/>
    <property type="project" value="UniProtKB-KW"/>
</dbReference>
<sequence>MAEAFKFELVSPERLVISAEVAQVVVPGSAGEFTMLKGHAPFMTTIRPGVIAVTGADGKQSRIFVRGGFADASPAGLTILAEKAIPVEEIKPEHLAAEIKNAEEDVADATTDEAKAAASFKLEQLKQVFAAVGTGPGATAH</sequence>
<evidence type="ECO:0000256" key="2">
    <source>
        <dbReference type="ARBA" id="ARBA00004184"/>
    </source>
</evidence>
<evidence type="ECO:0000256" key="5">
    <source>
        <dbReference type="ARBA" id="ARBA00022781"/>
    </source>
</evidence>
<organism evidence="13">
    <name type="scientific">Methyloraptor flagellatus</name>
    <dbReference type="NCBI Taxonomy" id="3162530"/>
    <lineage>
        <taxon>Bacteria</taxon>
        <taxon>Pseudomonadati</taxon>
        <taxon>Pseudomonadota</taxon>
        <taxon>Alphaproteobacteria</taxon>
        <taxon>Hyphomicrobiales</taxon>
        <taxon>Ancalomicrobiaceae</taxon>
        <taxon>Methyloraptor</taxon>
    </lineage>
</organism>
<dbReference type="InterPro" id="IPR036771">
    <property type="entry name" value="ATPsynth_dsu/esu_N"/>
</dbReference>
<evidence type="ECO:0000256" key="1">
    <source>
        <dbReference type="ARBA" id="ARBA00003543"/>
    </source>
</evidence>
<evidence type="ECO:0000256" key="9">
    <source>
        <dbReference type="ARBA" id="ARBA00023310"/>
    </source>
</evidence>
<comment type="similarity">
    <text evidence="3 10 11">Belongs to the ATPase epsilon chain family.</text>
</comment>
<dbReference type="EMBL" id="CP158568">
    <property type="protein sequence ID" value="XBY44334.1"/>
    <property type="molecule type" value="Genomic_DNA"/>
</dbReference>
<dbReference type="GO" id="GO:0005886">
    <property type="term" value="C:plasma membrane"/>
    <property type="evidence" value="ECO:0007669"/>
    <property type="project" value="UniProtKB-SubCell"/>
</dbReference>
<accession>A0AAU7XB98</accession>
<dbReference type="NCBIfam" id="TIGR01216">
    <property type="entry name" value="ATP_synt_epsi"/>
    <property type="match status" value="1"/>
</dbReference>
<dbReference type="PANTHER" id="PTHR13822">
    <property type="entry name" value="ATP SYNTHASE DELTA/EPSILON CHAIN"/>
    <property type="match status" value="1"/>
</dbReference>
<comment type="subcellular location">
    <subcellularLocation>
        <location evidence="10">Cell membrane</location>
        <topology evidence="10">Peripheral membrane protein</topology>
    </subcellularLocation>
    <subcellularLocation>
        <location evidence="2">Endomembrane system</location>
        <topology evidence="2">Peripheral membrane protein</topology>
    </subcellularLocation>
</comment>
<dbReference type="InterPro" id="IPR001469">
    <property type="entry name" value="ATP_synth_F1_dsu/esu"/>
</dbReference>
<evidence type="ECO:0000256" key="6">
    <source>
        <dbReference type="ARBA" id="ARBA00023065"/>
    </source>
</evidence>
<dbReference type="NCBIfam" id="NF001851">
    <property type="entry name" value="PRK00571.2-4"/>
    <property type="match status" value="1"/>
</dbReference>
<reference evidence="13" key="1">
    <citation type="submission" date="2024-06" db="EMBL/GenBank/DDBJ databases">
        <title>Methylostella associata gen. nov., sp. nov., a novel Ancalomicrobiaceae-affiliated facultatively methylotrophic bacteria that feed on methanotrophs of the genus Methylococcus.</title>
        <authorList>
            <person name="Saltykova V."/>
            <person name="Danilova O.V."/>
            <person name="Oshkin I.Y."/>
            <person name="Belova S.E."/>
            <person name="Pimenov N.V."/>
            <person name="Dedysh S.N."/>
        </authorList>
    </citation>
    <scope>NUCLEOTIDE SEQUENCE</scope>
    <source>
        <strain evidence="13">S20</strain>
    </source>
</reference>
<evidence type="ECO:0000256" key="10">
    <source>
        <dbReference type="HAMAP-Rule" id="MF_00530"/>
    </source>
</evidence>
<dbReference type="Gene3D" id="2.60.15.10">
    <property type="entry name" value="F0F1 ATP synthase delta/epsilon subunit, N-terminal"/>
    <property type="match status" value="1"/>
</dbReference>
<keyword evidence="9 10" id="KW-0066">ATP synthesis</keyword>
<dbReference type="GO" id="GO:0046933">
    <property type="term" value="F:proton-transporting ATP synthase activity, rotational mechanism"/>
    <property type="evidence" value="ECO:0007669"/>
    <property type="project" value="UniProtKB-UniRule"/>
</dbReference>
<dbReference type="GO" id="GO:0012505">
    <property type="term" value="C:endomembrane system"/>
    <property type="evidence" value="ECO:0007669"/>
    <property type="project" value="UniProtKB-SubCell"/>
</dbReference>
<evidence type="ECO:0000256" key="4">
    <source>
        <dbReference type="ARBA" id="ARBA00022448"/>
    </source>
</evidence>
<dbReference type="InterPro" id="IPR020546">
    <property type="entry name" value="ATP_synth_F1_dsu/esu_N"/>
</dbReference>
<comment type="subunit">
    <text evidence="10 11">F-type ATPases have 2 components, CF(1) - the catalytic core - and CF(0) - the membrane proton channel. CF(1) has five subunits: alpha(3), beta(3), gamma(1), delta(1), epsilon(1). CF(0) has three main subunits: a, b and c.</text>
</comment>
<evidence type="ECO:0000256" key="11">
    <source>
        <dbReference type="RuleBase" id="RU003656"/>
    </source>
</evidence>
<evidence type="ECO:0000256" key="7">
    <source>
        <dbReference type="ARBA" id="ARBA00023136"/>
    </source>
</evidence>
<evidence type="ECO:0000256" key="3">
    <source>
        <dbReference type="ARBA" id="ARBA00005712"/>
    </source>
</evidence>
<keyword evidence="4 10" id="KW-0813">Transport</keyword>
<dbReference type="NCBIfam" id="NF009983">
    <property type="entry name" value="PRK13449.1"/>
    <property type="match status" value="1"/>
</dbReference>
<name>A0AAU7XB98_9HYPH</name>
<keyword evidence="8 10" id="KW-0139">CF(1)</keyword>
<gene>
    <name evidence="10" type="primary">atpC</name>
    <name evidence="13" type="ORF">ABS361_20310</name>
</gene>
<evidence type="ECO:0000256" key="8">
    <source>
        <dbReference type="ARBA" id="ARBA00023196"/>
    </source>
</evidence>
<keyword evidence="7 10" id="KW-0472">Membrane</keyword>
<dbReference type="HAMAP" id="MF_00530">
    <property type="entry name" value="ATP_synth_epsil_bac"/>
    <property type="match status" value="1"/>
</dbReference>
<dbReference type="AlphaFoldDB" id="A0AAU7XB98"/>
<keyword evidence="10" id="KW-1003">Cell membrane</keyword>
<protein>
    <recommendedName>
        <fullName evidence="10">ATP synthase epsilon chain</fullName>
    </recommendedName>
    <alternativeName>
        <fullName evidence="10">ATP synthase F1 sector epsilon subunit</fullName>
    </alternativeName>
    <alternativeName>
        <fullName evidence="10">F-ATPase epsilon subunit</fullName>
    </alternativeName>
</protein>
<feature type="domain" description="ATP synthase F1 complex delta/epsilon subunit N-terminal" evidence="12">
    <location>
        <begin position="5"/>
        <end position="84"/>
    </location>
</feature>
<comment type="function">
    <text evidence="1 10">Produces ATP from ADP in the presence of a proton gradient across the membrane.</text>
</comment>
<dbReference type="SUPFAM" id="SSF51344">
    <property type="entry name" value="Epsilon subunit of F1F0-ATP synthase N-terminal domain"/>
    <property type="match status" value="1"/>
</dbReference>
<keyword evidence="5 10" id="KW-0375">Hydrogen ion transport</keyword>
<keyword evidence="6 10" id="KW-0406">Ion transport</keyword>
<dbReference type="GO" id="GO:0005524">
    <property type="term" value="F:ATP binding"/>
    <property type="evidence" value="ECO:0007669"/>
    <property type="project" value="UniProtKB-UniRule"/>
</dbReference>
<dbReference type="CDD" id="cd12152">
    <property type="entry name" value="F1-ATPase_delta"/>
    <property type="match status" value="1"/>
</dbReference>
<proteinExistence type="inferred from homology"/>
<dbReference type="RefSeq" id="WP_407049426.1">
    <property type="nucleotide sequence ID" value="NZ_CP158568.1"/>
</dbReference>
<dbReference type="PANTHER" id="PTHR13822:SF10">
    <property type="entry name" value="ATP SYNTHASE EPSILON CHAIN, CHLOROPLASTIC"/>
    <property type="match status" value="1"/>
</dbReference>
<evidence type="ECO:0000313" key="13">
    <source>
        <dbReference type="EMBL" id="XBY44334.1"/>
    </source>
</evidence>
<evidence type="ECO:0000259" key="12">
    <source>
        <dbReference type="Pfam" id="PF02823"/>
    </source>
</evidence>
<dbReference type="KEGG" id="mflg:ABS361_20310"/>
<dbReference type="Pfam" id="PF02823">
    <property type="entry name" value="ATP-synt_DE_N"/>
    <property type="match status" value="1"/>
</dbReference>